<name>Q2UAE0_ASPOR</name>
<organism evidence="1 2">
    <name type="scientific">Aspergillus oryzae (strain ATCC 42149 / RIB 40)</name>
    <name type="common">Yellow koji mold</name>
    <dbReference type="NCBI Taxonomy" id="510516"/>
    <lineage>
        <taxon>Eukaryota</taxon>
        <taxon>Fungi</taxon>
        <taxon>Dikarya</taxon>
        <taxon>Ascomycota</taxon>
        <taxon>Pezizomycotina</taxon>
        <taxon>Eurotiomycetes</taxon>
        <taxon>Eurotiomycetidae</taxon>
        <taxon>Eurotiales</taxon>
        <taxon>Aspergillaceae</taxon>
        <taxon>Aspergillus</taxon>
        <taxon>Aspergillus subgen. Circumdati</taxon>
    </lineage>
</organism>
<dbReference type="AlphaFoldDB" id="Q2UAE0"/>
<dbReference type="KEGG" id="aor:AO090102000428"/>
<dbReference type="HOGENOM" id="CLU_1383876_0_0_1"/>
<evidence type="ECO:0000313" key="1">
    <source>
        <dbReference type="EMBL" id="BAE61475.1"/>
    </source>
</evidence>
<gene>
    <name evidence="1" type="ORF">AO090102000428</name>
</gene>
<accession>Q2UAE0</accession>
<dbReference type="GeneID" id="5994653"/>
<dbReference type="EMBL" id="BA000052">
    <property type="protein sequence ID" value="BAE61475.1"/>
    <property type="molecule type" value="Genomic_DNA"/>
</dbReference>
<dbReference type="VEuPathDB" id="FungiDB:AO090102000428"/>
<reference evidence="1 2" key="1">
    <citation type="journal article" date="2005" name="Nature">
        <title>Genome sequencing and analysis of Aspergillus oryzae.</title>
        <authorList>
            <person name="Machida M."/>
            <person name="Asai K."/>
            <person name="Sano M."/>
            <person name="Tanaka T."/>
            <person name="Kumagai T."/>
            <person name="Terai G."/>
            <person name="Kusumoto K."/>
            <person name="Arima T."/>
            <person name="Akita O."/>
            <person name="Kashiwagi Y."/>
            <person name="Abe K."/>
            <person name="Gomi K."/>
            <person name="Horiuchi H."/>
            <person name="Kitamoto K."/>
            <person name="Kobayashi T."/>
            <person name="Takeuchi M."/>
            <person name="Denning D.W."/>
            <person name="Galagan J.E."/>
            <person name="Nierman W.C."/>
            <person name="Yu J."/>
            <person name="Archer D.B."/>
            <person name="Bennett J.W."/>
            <person name="Bhatnagar D."/>
            <person name="Cleveland T.E."/>
            <person name="Fedorova N.D."/>
            <person name="Gotoh O."/>
            <person name="Horikawa H."/>
            <person name="Hosoyama A."/>
            <person name="Ichinomiya M."/>
            <person name="Igarashi R."/>
            <person name="Iwashita K."/>
            <person name="Juvvadi P.R."/>
            <person name="Kato M."/>
            <person name="Kato Y."/>
            <person name="Kin T."/>
            <person name="Kokubun A."/>
            <person name="Maeda H."/>
            <person name="Maeyama N."/>
            <person name="Maruyama J."/>
            <person name="Nagasaki H."/>
            <person name="Nakajima T."/>
            <person name="Oda K."/>
            <person name="Okada K."/>
            <person name="Paulsen I."/>
            <person name="Sakamoto K."/>
            <person name="Sawano T."/>
            <person name="Takahashi M."/>
            <person name="Takase K."/>
            <person name="Terabayashi Y."/>
            <person name="Wortman J."/>
            <person name="Yamada O."/>
            <person name="Yamagata Y."/>
            <person name="Anazawa H."/>
            <person name="Hata Y."/>
            <person name="Koide Y."/>
            <person name="Komori T."/>
            <person name="Koyama Y."/>
            <person name="Minetoki T."/>
            <person name="Suharnan S."/>
            <person name="Tanaka A."/>
            <person name="Isono K."/>
            <person name="Kuhara S."/>
            <person name="Ogasawara N."/>
            <person name="Kikuchi H."/>
        </authorList>
    </citation>
    <scope>NUCLEOTIDE SEQUENCE [LARGE SCALE GENOMIC DNA]</scope>
    <source>
        <strain evidence="2">ATCC 42149 / RIB 40</strain>
    </source>
</reference>
<evidence type="ECO:0000313" key="2">
    <source>
        <dbReference type="Proteomes" id="UP000006564"/>
    </source>
</evidence>
<protein>
    <submittedName>
        <fullName evidence="1">DNA, SC102</fullName>
    </submittedName>
</protein>
<dbReference type="RefSeq" id="XP_023091810.1">
    <property type="nucleotide sequence ID" value="XM_023236827.1"/>
</dbReference>
<proteinExistence type="predicted"/>
<keyword evidence="2" id="KW-1185">Reference proteome</keyword>
<sequence>MLKWDTLSGRFARSTERYCITKSSTEPSLKDQIEILRNENATLLQKLKLSEEYSAEVSQRKTELEFEVSNLQDAINASNSIISNYQQEIQQWTSTVKYYEAYCHQCTDELNQVISSLQRLKDCFAPIMCGELQDLICVSFLFILYGYNENKDAISTPVYLITPRATYTDVERHWLFTVHGHVVMSKKHGMAQWSVAL</sequence>
<dbReference type="EMBL" id="AP007162">
    <property type="protein sequence ID" value="BAE61475.1"/>
    <property type="molecule type" value="Genomic_DNA"/>
</dbReference>
<dbReference type="Proteomes" id="UP000006564">
    <property type="component" value="Chromosome 4"/>
</dbReference>